<evidence type="ECO:0000313" key="3">
    <source>
        <dbReference type="Proteomes" id="UP000291236"/>
    </source>
</evidence>
<dbReference type="EMBL" id="AP019368">
    <property type="protein sequence ID" value="BBH53067.1"/>
    <property type="molecule type" value="Genomic_DNA"/>
</dbReference>
<reference evidence="2 3" key="1">
    <citation type="submission" date="2018-12" db="EMBL/GenBank/DDBJ databases">
        <title>Rubrispira sanarue gen. nov., sp., nov., a member of the order Silvanigrellales, isolated from a brackish lake in Hamamatsu Japan.</title>
        <authorList>
            <person name="Maejima Y."/>
            <person name="Iino T."/>
            <person name="Muraguchi Y."/>
            <person name="Fukuda K."/>
            <person name="Nojiri H."/>
            <person name="Ohkuma M."/>
            <person name="Moriuchi R."/>
            <person name="Dohra H."/>
            <person name="Kimbara K."/>
            <person name="Shintani M."/>
        </authorList>
    </citation>
    <scope>NUCLEOTIDE SEQUENCE [LARGE SCALE GENOMIC DNA]</scope>
    <source>
        <strain evidence="2 3">RF1110005</strain>
    </source>
</reference>
<evidence type="ECO:0000256" key="1">
    <source>
        <dbReference type="SAM" id="SignalP"/>
    </source>
</evidence>
<dbReference type="Proteomes" id="UP000291236">
    <property type="component" value="Chromosome"/>
</dbReference>
<dbReference type="OrthoDB" id="8445282at2"/>
<dbReference type="KEGG" id="sbf:JCM31447_15100"/>
<proteinExistence type="predicted"/>
<dbReference type="Gene3D" id="2.60.20.10">
    <property type="entry name" value="Crystallins"/>
    <property type="match status" value="1"/>
</dbReference>
<keyword evidence="1" id="KW-0732">Signal</keyword>
<dbReference type="SUPFAM" id="SSF49695">
    <property type="entry name" value="gamma-Crystallin-like"/>
    <property type="match status" value="1"/>
</dbReference>
<feature type="signal peptide" evidence="1">
    <location>
        <begin position="1"/>
        <end position="23"/>
    </location>
</feature>
<evidence type="ECO:0000313" key="2">
    <source>
        <dbReference type="EMBL" id="BBH53067.1"/>
    </source>
</evidence>
<name>A0A4V0P2F7_FLUSA</name>
<dbReference type="Pfam" id="PF03995">
    <property type="entry name" value="Inhibitor_I36"/>
    <property type="match status" value="1"/>
</dbReference>
<organism evidence="2 3">
    <name type="scientific">Fluviispira sanaruensis</name>
    <dbReference type="NCBI Taxonomy" id="2493639"/>
    <lineage>
        <taxon>Bacteria</taxon>
        <taxon>Pseudomonadati</taxon>
        <taxon>Bdellovibrionota</taxon>
        <taxon>Oligoflexia</taxon>
        <taxon>Silvanigrellales</taxon>
        <taxon>Silvanigrellaceae</taxon>
        <taxon>Fluviispira</taxon>
    </lineage>
</organism>
<keyword evidence="3" id="KW-1185">Reference proteome</keyword>
<feature type="chain" id="PRO_5020952768" description="Beta/gamma crystallin 'Greek key' domain-containing protein" evidence="1">
    <location>
        <begin position="24"/>
        <end position="121"/>
    </location>
</feature>
<protein>
    <recommendedName>
        <fullName evidence="4">Beta/gamma crystallin 'Greek key' domain-containing protein</fullName>
    </recommendedName>
</protein>
<dbReference type="InterPro" id="IPR011024">
    <property type="entry name" value="G_crystallin-like"/>
</dbReference>
<gene>
    <name evidence="2" type="ORF">JCM31447_15100</name>
</gene>
<sequence length="121" mass="13366">MQIKTLLLSSVFSLNSFSSIAQAQTDLNIQPQIADTVCAQLFMDINYGGDSLIAWGKDTSNQWIGRYFNDETSSVLVSPGCSITLYQDWNFGGKSLTLYGNTSWIGSEFNDETSSYKCSCN</sequence>
<evidence type="ECO:0008006" key="4">
    <source>
        <dbReference type="Google" id="ProtNLM"/>
    </source>
</evidence>
<dbReference type="AlphaFoldDB" id="A0A4V0P2F7"/>
<dbReference type="RefSeq" id="WP_130608189.1">
    <property type="nucleotide sequence ID" value="NZ_AP019368.1"/>
</dbReference>
<accession>A0A4V0P2F7</accession>